<evidence type="ECO:0000256" key="1">
    <source>
        <dbReference type="SAM" id="SignalP"/>
    </source>
</evidence>
<evidence type="ECO:0000313" key="4">
    <source>
        <dbReference type="Proteomes" id="UP001520878"/>
    </source>
</evidence>
<keyword evidence="4" id="KW-1185">Reference proteome</keyword>
<feature type="domain" description="DUF4426" evidence="2">
    <location>
        <begin position="24"/>
        <end position="140"/>
    </location>
</feature>
<gene>
    <name evidence="3" type="ORF">LJ739_17340</name>
</gene>
<sequence length="140" mass="15688">MKALLIGLVACLLTVSAAHAEQMKQLGKWDVHYMAVNTTFLTPEVARAYDITRSKNKVLINISVLDHRSSAAQDVSVSGQARTLMGATIPLTFKQVNDGDAIYYLAVMDIDNREHYRFAIDIQQGNQQQTLKFEQKLFAE</sequence>
<organism evidence="3 4">
    <name type="scientific">Fluctibacter halophilus</name>
    <dbReference type="NCBI Taxonomy" id="226011"/>
    <lineage>
        <taxon>Bacteria</taxon>
        <taxon>Pseudomonadati</taxon>
        <taxon>Pseudomonadota</taxon>
        <taxon>Gammaproteobacteria</taxon>
        <taxon>Alteromonadales</taxon>
        <taxon>Alteromonadaceae</taxon>
        <taxon>Fluctibacter</taxon>
    </lineage>
</organism>
<reference evidence="3 4" key="1">
    <citation type="submission" date="2021-10" db="EMBL/GenBank/DDBJ databases">
        <title>Draft genome of Aestuariibacter halophilus JC2043.</title>
        <authorList>
            <person name="Emsley S.A."/>
            <person name="Pfannmuller K.M."/>
            <person name="Ushijima B."/>
            <person name="Saw J.H."/>
            <person name="Videau P."/>
        </authorList>
    </citation>
    <scope>NUCLEOTIDE SEQUENCE [LARGE SCALE GENOMIC DNA]</scope>
    <source>
        <strain evidence="3 4">JC2043</strain>
    </source>
</reference>
<protein>
    <submittedName>
        <fullName evidence="3">DUF4426 domain-containing protein</fullName>
    </submittedName>
</protein>
<proteinExistence type="predicted"/>
<dbReference type="EMBL" id="JAJEWP010000007">
    <property type="protein sequence ID" value="MCC2618022.1"/>
    <property type="molecule type" value="Genomic_DNA"/>
</dbReference>
<dbReference type="RefSeq" id="WP_229162509.1">
    <property type="nucleotide sequence ID" value="NZ_JAJEWP010000007.1"/>
</dbReference>
<keyword evidence="1" id="KW-0732">Signal</keyword>
<evidence type="ECO:0000259" key="2">
    <source>
        <dbReference type="Pfam" id="PF14467"/>
    </source>
</evidence>
<comment type="caution">
    <text evidence="3">The sequence shown here is derived from an EMBL/GenBank/DDBJ whole genome shotgun (WGS) entry which is preliminary data.</text>
</comment>
<dbReference type="InterPro" id="IPR025218">
    <property type="entry name" value="DUF4426"/>
</dbReference>
<feature type="signal peptide" evidence="1">
    <location>
        <begin position="1"/>
        <end position="20"/>
    </location>
</feature>
<dbReference type="Proteomes" id="UP001520878">
    <property type="component" value="Unassembled WGS sequence"/>
</dbReference>
<feature type="chain" id="PRO_5045483106" evidence="1">
    <location>
        <begin position="21"/>
        <end position="140"/>
    </location>
</feature>
<name>A0ABS8GBR1_9ALTE</name>
<evidence type="ECO:0000313" key="3">
    <source>
        <dbReference type="EMBL" id="MCC2618022.1"/>
    </source>
</evidence>
<accession>A0ABS8GBR1</accession>
<dbReference type="Gene3D" id="2.60.40.3340">
    <property type="entry name" value="Domain of unknown function DUF4426"/>
    <property type="match status" value="1"/>
</dbReference>
<dbReference type="Pfam" id="PF14467">
    <property type="entry name" value="DUF4426"/>
    <property type="match status" value="1"/>
</dbReference>